<dbReference type="GO" id="GO:0005524">
    <property type="term" value="F:ATP binding"/>
    <property type="evidence" value="ECO:0007669"/>
    <property type="project" value="InterPro"/>
</dbReference>
<dbReference type="AlphaFoldDB" id="A0A8J7STZ4"/>
<reference evidence="2" key="1">
    <citation type="submission" date="2021-01" db="EMBL/GenBank/DDBJ databases">
        <title>Genome seq and assembly of Tabrizicola sp. KVB23.</title>
        <authorList>
            <person name="Chhetri G."/>
        </authorList>
    </citation>
    <scope>NUCLEOTIDE SEQUENCE</scope>
    <source>
        <strain evidence="2">KVB23</strain>
    </source>
</reference>
<dbReference type="Gene3D" id="3.40.50.300">
    <property type="entry name" value="P-loop containing nucleotide triphosphate hydrolases"/>
    <property type="match status" value="1"/>
</dbReference>
<keyword evidence="2" id="KW-0418">Kinase</keyword>
<comment type="caution">
    <text evidence="2">The sequence shown here is derived from an EMBL/GenBank/DDBJ whole genome shotgun (WGS) entry which is preliminary data.</text>
</comment>
<dbReference type="Proteomes" id="UP000619033">
    <property type="component" value="Unassembled WGS sequence"/>
</dbReference>
<keyword evidence="2" id="KW-0808">Transferase</keyword>
<dbReference type="GO" id="GO:0006109">
    <property type="term" value="P:regulation of carbohydrate metabolic process"/>
    <property type="evidence" value="ECO:0007669"/>
    <property type="project" value="InterPro"/>
</dbReference>
<dbReference type="SUPFAM" id="SSF53795">
    <property type="entry name" value="PEP carboxykinase-like"/>
    <property type="match status" value="1"/>
</dbReference>
<gene>
    <name evidence="2" type="ORF">JI744_03120</name>
</gene>
<dbReference type="CDD" id="cd01918">
    <property type="entry name" value="HprK_C"/>
    <property type="match status" value="1"/>
</dbReference>
<dbReference type="EMBL" id="JAESVP010000001">
    <property type="protein sequence ID" value="MBL4927091.1"/>
    <property type="molecule type" value="Genomic_DNA"/>
</dbReference>
<proteinExistence type="predicted"/>
<feature type="domain" description="HPr kinase/phosphorylase C-terminal" evidence="1">
    <location>
        <begin position="4"/>
        <end position="82"/>
    </location>
</feature>
<dbReference type="Pfam" id="PF07475">
    <property type="entry name" value="Hpr_kinase_C"/>
    <property type="match status" value="1"/>
</dbReference>
<organism evidence="2 3">
    <name type="scientific">Fuscibacter oryzae</name>
    <dbReference type="NCBI Taxonomy" id="2803939"/>
    <lineage>
        <taxon>Bacteria</taxon>
        <taxon>Pseudomonadati</taxon>
        <taxon>Pseudomonadota</taxon>
        <taxon>Alphaproteobacteria</taxon>
        <taxon>Rhodobacterales</taxon>
        <taxon>Paracoccaceae</taxon>
        <taxon>Fuscibacter</taxon>
    </lineage>
</organism>
<evidence type="ECO:0000259" key="1">
    <source>
        <dbReference type="Pfam" id="PF07475"/>
    </source>
</evidence>
<evidence type="ECO:0000313" key="3">
    <source>
        <dbReference type="Proteomes" id="UP000619033"/>
    </source>
</evidence>
<sequence length="141" mass="14310">MSATDLLHASCVALGADRGLLVLGPSGAGKSALALQLMALGAQLVADDRTEVTATQTGLYATCPPAIAGLIEARGVGILNAPALPRARLVLAVDLGQTESDRLPPFRSVTIMGTALPLVLGSQSAHFPSALLCYLQGGRHG</sequence>
<evidence type="ECO:0000313" key="2">
    <source>
        <dbReference type="EMBL" id="MBL4927091.1"/>
    </source>
</evidence>
<name>A0A8J7STZ4_9RHOB</name>
<protein>
    <submittedName>
        <fullName evidence="2">HPr kinase/phosphatase C-terminal domain-containing protein</fullName>
    </submittedName>
</protein>
<dbReference type="GO" id="GO:0000155">
    <property type="term" value="F:phosphorelay sensor kinase activity"/>
    <property type="evidence" value="ECO:0007669"/>
    <property type="project" value="InterPro"/>
</dbReference>
<dbReference type="InterPro" id="IPR011104">
    <property type="entry name" value="Hpr_kin/Pase_C"/>
</dbReference>
<keyword evidence="3" id="KW-1185">Reference proteome</keyword>
<dbReference type="InterPro" id="IPR027417">
    <property type="entry name" value="P-loop_NTPase"/>
</dbReference>
<accession>A0A8J7STZ4</accession>